<dbReference type="GO" id="GO:0003676">
    <property type="term" value="F:nucleic acid binding"/>
    <property type="evidence" value="ECO:0007669"/>
    <property type="project" value="InterPro"/>
</dbReference>
<accession>A0A0L6VT23</accession>
<gene>
    <name evidence="4" type="ORF">VP01_10937g1</name>
</gene>
<name>A0A0L6VT23_9BASI</name>
<dbReference type="PROSITE" id="PS50158">
    <property type="entry name" value="ZF_CCHC"/>
    <property type="match status" value="1"/>
</dbReference>
<evidence type="ECO:0000256" key="1">
    <source>
        <dbReference type="PROSITE-ProRule" id="PRU00047"/>
    </source>
</evidence>
<feature type="compositionally biased region" description="Polar residues" evidence="2">
    <location>
        <begin position="1"/>
        <end position="15"/>
    </location>
</feature>
<comment type="caution">
    <text evidence="4">The sequence shown here is derived from an EMBL/GenBank/DDBJ whole genome shotgun (WGS) entry which is preliminary data.</text>
</comment>
<dbReference type="EMBL" id="LAVV01001040">
    <property type="protein sequence ID" value="KNZ63851.1"/>
    <property type="molecule type" value="Genomic_DNA"/>
</dbReference>
<feature type="compositionally biased region" description="Low complexity" evidence="2">
    <location>
        <begin position="16"/>
        <end position="34"/>
    </location>
</feature>
<keyword evidence="1" id="KW-0862">Zinc</keyword>
<keyword evidence="5" id="KW-1185">Reference proteome</keyword>
<evidence type="ECO:0000313" key="5">
    <source>
        <dbReference type="Proteomes" id="UP000037035"/>
    </source>
</evidence>
<evidence type="ECO:0000313" key="4">
    <source>
        <dbReference type="EMBL" id="KNZ63851.1"/>
    </source>
</evidence>
<keyword evidence="1" id="KW-0863">Zinc-finger</keyword>
<evidence type="ECO:0000259" key="3">
    <source>
        <dbReference type="PROSITE" id="PS50158"/>
    </source>
</evidence>
<dbReference type="Proteomes" id="UP000037035">
    <property type="component" value="Unassembled WGS sequence"/>
</dbReference>
<dbReference type="AlphaFoldDB" id="A0A0L6VT23"/>
<feature type="non-terminal residue" evidence="4">
    <location>
        <position position="92"/>
    </location>
</feature>
<protein>
    <recommendedName>
        <fullName evidence="3">CCHC-type domain-containing protein</fullName>
    </recommendedName>
</protein>
<feature type="region of interest" description="Disordered" evidence="2">
    <location>
        <begin position="1"/>
        <end position="49"/>
    </location>
</feature>
<feature type="region of interest" description="Disordered" evidence="2">
    <location>
        <begin position="73"/>
        <end position="92"/>
    </location>
</feature>
<sequence length="92" mass="9837">MSSEAATAETRSNHLASISSTPTSPPASSSAPTTKNNAMDLPAFQHGPHNRLSDAKRNCQFQLKLCFRCGQAGNFSRGCSNGNRNLQGRQQS</sequence>
<proteinExistence type="predicted"/>
<reference evidence="4 5" key="1">
    <citation type="submission" date="2015-08" db="EMBL/GenBank/DDBJ databases">
        <title>Next Generation Sequencing and Analysis of the Genome of Puccinia sorghi L Schw, the Causal Agent of Maize Common Rust.</title>
        <authorList>
            <person name="Rochi L."/>
            <person name="Burguener G."/>
            <person name="Darino M."/>
            <person name="Turjanski A."/>
            <person name="Kreff E."/>
            <person name="Dieguez M.J."/>
            <person name="Sacco F."/>
        </authorList>
    </citation>
    <scope>NUCLEOTIDE SEQUENCE [LARGE SCALE GENOMIC DNA]</scope>
    <source>
        <strain evidence="4 5">RO10H11247</strain>
    </source>
</reference>
<keyword evidence="1" id="KW-0479">Metal-binding</keyword>
<dbReference type="GO" id="GO:0008270">
    <property type="term" value="F:zinc ion binding"/>
    <property type="evidence" value="ECO:0007669"/>
    <property type="project" value="UniProtKB-KW"/>
</dbReference>
<dbReference type="VEuPathDB" id="FungiDB:VP01_10937g1"/>
<feature type="domain" description="CCHC-type" evidence="3">
    <location>
        <begin position="66"/>
        <end position="81"/>
    </location>
</feature>
<organism evidence="4 5">
    <name type="scientific">Puccinia sorghi</name>
    <dbReference type="NCBI Taxonomy" id="27349"/>
    <lineage>
        <taxon>Eukaryota</taxon>
        <taxon>Fungi</taxon>
        <taxon>Dikarya</taxon>
        <taxon>Basidiomycota</taxon>
        <taxon>Pucciniomycotina</taxon>
        <taxon>Pucciniomycetes</taxon>
        <taxon>Pucciniales</taxon>
        <taxon>Pucciniaceae</taxon>
        <taxon>Puccinia</taxon>
    </lineage>
</organism>
<dbReference type="InterPro" id="IPR001878">
    <property type="entry name" value="Znf_CCHC"/>
</dbReference>
<evidence type="ECO:0000256" key="2">
    <source>
        <dbReference type="SAM" id="MobiDB-lite"/>
    </source>
</evidence>